<dbReference type="InterPro" id="IPR015946">
    <property type="entry name" value="KH_dom-like_a/b"/>
</dbReference>
<dbReference type="RefSeq" id="WP_239676597.1">
    <property type="nucleotide sequence ID" value="NZ_CP070499.1"/>
</dbReference>
<evidence type="ECO:0000313" key="1">
    <source>
        <dbReference type="EMBL" id="QSB14462.1"/>
    </source>
</evidence>
<evidence type="ECO:0000313" key="2">
    <source>
        <dbReference type="Proteomes" id="UP000662857"/>
    </source>
</evidence>
<keyword evidence="2" id="KW-1185">Reference proteome</keyword>
<protein>
    <submittedName>
        <fullName evidence="1">OsmC family protein</fullName>
    </submittedName>
</protein>
<dbReference type="InterPro" id="IPR036102">
    <property type="entry name" value="OsmC/Ohrsf"/>
</dbReference>
<accession>A0A895YE76</accession>
<proteinExistence type="predicted"/>
<dbReference type="InterPro" id="IPR003718">
    <property type="entry name" value="OsmC/Ohr_fam"/>
</dbReference>
<gene>
    <name evidence="1" type="ORF">JQS43_23745</name>
</gene>
<dbReference type="Gene3D" id="3.30.300.20">
    <property type="match status" value="1"/>
</dbReference>
<dbReference type="InterPro" id="IPR052924">
    <property type="entry name" value="OsmC/Ohr_hydroprdx_reductase"/>
</dbReference>
<dbReference type="AlphaFoldDB" id="A0A895YE76"/>
<dbReference type="EMBL" id="CP070499">
    <property type="protein sequence ID" value="QSB14462.1"/>
    <property type="molecule type" value="Genomic_DNA"/>
</dbReference>
<reference evidence="1" key="1">
    <citation type="submission" date="2021-02" db="EMBL/GenBank/DDBJ databases">
        <title>Natrosporangium hydrolyticum gen. nov., sp. nov, a haloalkaliphilic actinobacterium from a soda solonchak soil.</title>
        <authorList>
            <person name="Sorokin D.Y."/>
            <person name="Khijniak T.V."/>
            <person name="Zakharycheva A.P."/>
            <person name="Boueva O.V."/>
            <person name="Ariskina E.V."/>
            <person name="Hahnke R.L."/>
            <person name="Bunk B."/>
            <person name="Sproer C."/>
            <person name="Schumann P."/>
            <person name="Evtushenko L.I."/>
            <person name="Kublanov I.V."/>
        </authorList>
    </citation>
    <scope>NUCLEOTIDE SEQUENCE</scope>
    <source>
        <strain evidence="1">DSM 106523</strain>
    </source>
</reference>
<sequence length="180" mass="19384">MIRNGIEVDQVTGFAEVLRTTPAAGDARLRTEHRWRGGYALDWRADQVTLADQPLTRRHTLRLDLPAELGGTDHGPAPGELIAAALGACVAHQFVEHAAGRGVVIDSLEVTCESQLDLRGAYQVAEVRPGWTVAKIQLSVRTEASDEVLAELLRDAVATSPVLDTVANPVPVEPAVRRLS</sequence>
<dbReference type="KEGG" id="nhy:JQS43_23745"/>
<dbReference type="PANTHER" id="PTHR35368:SF1">
    <property type="entry name" value="HYDROPEROXIDE REDUCTASE"/>
    <property type="match status" value="1"/>
</dbReference>
<dbReference type="PANTHER" id="PTHR35368">
    <property type="entry name" value="HYDROPEROXIDE REDUCTASE"/>
    <property type="match status" value="1"/>
</dbReference>
<dbReference type="Pfam" id="PF02566">
    <property type="entry name" value="OsmC"/>
    <property type="match status" value="1"/>
</dbReference>
<dbReference type="Proteomes" id="UP000662857">
    <property type="component" value="Chromosome"/>
</dbReference>
<name>A0A895YE76_9ACTN</name>
<dbReference type="SUPFAM" id="SSF82784">
    <property type="entry name" value="OsmC-like"/>
    <property type="match status" value="1"/>
</dbReference>
<organism evidence="1 2">
    <name type="scientific">Natronosporangium hydrolyticum</name>
    <dbReference type="NCBI Taxonomy" id="2811111"/>
    <lineage>
        <taxon>Bacteria</taxon>
        <taxon>Bacillati</taxon>
        <taxon>Actinomycetota</taxon>
        <taxon>Actinomycetes</taxon>
        <taxon>Micromonosporales</taxon>
        <taxon>Micromonosporaceae</taxon>
        <taxon>Natronosporangium</taxon>
    </lineage>
</organism>